<comment type="caution">
    <text evidence="1">The sequence shown here is derived from an EMBL/GenBank/DDBJ whole genome shotgun (WGS) entry which is preliminary data.</text>
</comment>
<dbReference type="AlphaFoldDB" id="A0A842HCZ7"/>
<dbReference type="InterPro" id="IPR030895">
    <property type="entry name" value="T5SS_PEPC_rpt"/>
</dbReference>
<sequence length="529" mass="54042">MFDTCRPSIKENAPRRASSSALGLLSLKFARDKQSALRVIFCLLGSSLASASVTPTGSTYPTTGEAFWNSGGDSGTDMYIGYDDLGEVTIDGGSSLASNHTYLGYQSAAIGKLNVQGEDSSWTGAGFTSIGYDGVGVLNISGGATVSTSTSNIGYVGTGTVTIKDADSVWATTGNLTVGEYEDGILFVEAGAGASASNVTIGVNNGSEGFVSVDGLGAEFKAWNSLYVGSEGAGILTVTSGASLTTNIGVLGYSSGSTGVILVKDSGSTWTSTDDIYLGNEGEGTLVVTNGGSVNTGGDVIISANGTLNLGVSQGHTLVTAEGIDNAGTINLFSLGNLGAGVYLPLSLDEPIDNTGTIRAYGGTWNGSALNVSAPTAYLTALTSTALSGMRYVVDDGALVVALADDAGTGDLSVTATSGPAGDFDYSAAYIVSLSSTGEETVLLSFRTVSVNEESELTFWTYDGEAWIETPDQVFDSYEEGYYNLLVSGNGTYAVTEVLVPEPADIALGAGLLGLACSVWLRRRSRRTA</sequence>
<dbReference type="EMBL" id="JACHVB010000020">
    <property type="protein sequence ID" value="MBC2593938.1"/>
    <property type="molecule type" value="Genomic_DNA"/>
</dbReference>
<evidence type="ECO:0000313" key="1">
    <source>
        <dbReference type="EMBL" id="MBC2593938.1"/>
    </source>
</evidence>
<proteinExistence type="predicted"/>
<reference evidence="1 2" key="1">
    <citation type="submission" date="2020-07" db="EMBL/GenBank/DDBJ databases">
        <authorList>
            <person name="Feng X."/>
        </authorList>
    </citation>
    <scope>NUCLEOTIDE SEQUENCE [LARGE SCALE GENOMIC DNA]</scope>
    <source>
        <strain evidence="1 2">JCM31066</strain>
    </source>
</reference>
<name>A0A842HCZ7_9BACT</name>
<protein>
    <recommendedName>
        <fullName evidence="3">PEP-CTERM sorting domain-containing protein</fullName>
    </recommendedName>
</protein>
<dbReference type="NCBIfam" id="TIGR04393">
    <property type="entry name" value="rpt_T5SS_PEPC"/>
    <property type="match status" value="4"/>
</dbReference>
<evidence type="ECO:0000313" key="2">
    <source>
        <dbReference type="Proteomes" id="UP000546464"/>
    </source>
</evidence>
<evidence type="ECO:0008006" key="3">
    <source>
        <dbReference type="Google" id="ProtNLM"/>
    </source>
</evidence>
<keyword evidence="2" id="KW-1185">Reference proteome</keyword>
<accession>A0A842HCZ7</accession>
<gene>
    <name evidence="1" type="ORF">H5P28_06650</name>
</gene>
<dbReference type="Proteomes" id="UP000546464">
    <property type="component" value="Unassembled WGS sequence"/>
</dbReference>
<organism evidence="1 2">
    <name type="scientific">Ruficoccus amylovorans</name>
    <dbReference type="NCBI Taxonomy" id="1804625"/>
    <lineage>
        <taxon>Bacteria</taxon>
        <taxon>Pseudomonadati</taxon>
        <taxon>Verrucomicrobiota</taxon>
        <taxon>Opitutia</taxon>
        <taxon>Puniceicoccales</taxon>
        <taxon>Cerasicoccaceae</taxon>
        <taxon>Ruficoccus</taxon>
    </lineage>
</organism>
<dbReference type="RefSeq" id="WP_185674925.1">
    <property type="nucleotide sequence ID" value="NZ_JACHVB010000020.1"/>
</dbReference>